<dbReference type="Proteomes" id="UP001595932">
    <property type="component" value="Unassembled WGS sequence"/>
</dbReference>
<dbReference type="SUPFAM" id="SSF109854">
    <property type="entry name" value="DinB/YfiT-like putative metalloenzymes"/>
    <property type="match status" value="1"/>
</dbReference>
<organism evidence="2 3">
    <name type="scientific">Planococcus dechangensis</name>
    <dbReference type="NCBI Taxonomy" id="1176255"/>
    <lineage>
        <taxon>Bacteria</taxon>
        <taxon>Bacillati</taxon>
        <taxon>Bacillota</taxon>
        <taxon>Bacilli</taxon>
        <taxon>Bacillales</taxon>
        <taxon>Caryophanaceae</taxon>
        <taxon>Planococcus</taxon>
    </lineage>
</organism>
<name>A0ABV9MC51_9BACL</name>
<sequence>MNSYNTQAFHQLEIAIQSVAELISSIEESEWDTRPTDGKFSIGELVGHIALICEADRRIADGASEKDMSAYYAAAAPVTLQQAKTELIRNFERLQAFYLPLTEEQLFEPCTSYWGVTYSRYEWLLETLVHVAHHRGQLHAMLVHCLGKQTDFALFE</sequence>
<dbReference type="Pfam" id="PF12867">
    <property type="entry name" value="DinB_2"/>
    <property type="match status" value="1"/>
</dbReference>
<dbReference type="Gene3D" id="1.20.120.450">
    <property type="entry name" value="dinb family like domain"/>
    <property type="match status" value="1"/>
</dbReference>
<evidence type="ECO:0000313" key="3">
    <source>
        <dbReference type="Proteomes" id="UP001595932"/>
    </source>
</evidence>
<evidence type="ECO:0000259" key="1">
    <source>
        <dbReference type="Pfam" id="PF12867"/>
    </source>
</evidence>
<protein>
    <submittedName>
        <fullName evidence="2">DinB family protein</fullName>
    </submittedName>
</protein>
<dbReference type="InterPro" id="IPR034660">
    <property type="entry name" value="DinB/YfiT-like"/>
</dbReference>
<dbReference type="EMBL" id="JBHSGL010000005">
    <property type="protein sequence ID" value="MFC4713412.1"/>
    <property type="molecule type" value="Genomic_DNA"/>
</dbReference>
<dbReference type="RefSeq" id="WP_377279124.1">
    <property type="nucleotide sequence ID" value="NZ_JBHSGL010000005.1"/>
</dbReference>
<dbReference type="InterPro" id="IPR024775">
    <property type="entry name" value="DinB-like"/>
</dbReference>
<keyword evidence="3" id="KW-1185">Reference proteome</keyword>
<reference evidence="3" key="1">
    <citation type="journal article" date="2019" name="Int. J. Syst. Evol. Microbiol.">
        <title>The Global Catalogue of Microorganisms (GCM) 10K type strain sequencing project: providing services to taxonomists for standard genome sequencing and annotation.</title>
        <authorList>
            <consortium name="The Broad Institute Genomics Platform"/>
            <consortium name="The Broad Institute Genome Sequencing Center for Infectious Disease"/>
            <person name="Wu L."/>
            <person name="Ma J."/>
        </authorList>
    </citation>
    <scope>NUCLEOTIDE SEQUENCE [LARGE SCALE GENOMIC DNA]</scope>
    <source>
        <strain evidence="3">CGMCC 1.12151</strain>
    </source>
</reference>
<proteinExistence type="predicted"/>
<evidence type="ECO:0000313" key="2">
    <source>
        <dbReference type="EMBL" id="MFC4713412.1"/>
    </source>
</evidence>
<comment type="caution">
    <text evidence="2">The sequence shown here is derived from an EMBL/GenBank/DDBJ whole genome shotgun (WGS) entry which is preliminary data.</text>
</comment>
<accession>A0ABV9MC51</accession>
<feature type="domain" description="DinB-like" evidence="1">
    <location>
        <begin position="11"/>
        <end position="138"/>
    </location>
</feature>
<gene>
    <name evidence="2" type="ORF">ACFO5U_11085</name>
</gene>